<dbReference type="AlphaFoldDB" id="A0A1D6EER0"/>
<sequence length="106" mass="12253">MAEENHVVAGAGQKLYWSRQTRATAVQRLRFAAHCCLHALTCTLPLYEPENQTLWEENQFLKMVSKRMTRLLFDEIANVRERLFDFLVNEMIDIGGSCRVEGASYN</sequence>
<dbReference type="EMBL" id="CM007648">
    <property type="protein sequence ID" value="ONM18701.1"/>
    <property type="molecule type" value="Genomic_DNA"/>
</dbReference>
<proteinExistence type="predicted"/>
<accession>A0A1D6EER0</accession>
<reference evidence="1" key="1">
    <citation type="submission" date="2015-12" db="EMBL/GenBank/DDBJ databases">
        <title>Update maize B73 reference genome by single molecule sequencing technologies.</title>
        <authorList>
            <consortium name="Maize Genome Sequencing Project"/>
            <person name="Ware D."/>
        </authorList>
    </citation>
    <scope>NUCLEOTIDE SEQUENCE [LARGE SCALE GENOMIC DNA]</scope>
    <source>
        <tissue evidence="1">Seedling</tissue>
    </source>
</reference>
<organism evidence="1">
    <name type="scientific">Zea mays</name>
    <name type="common">Maize</name>
    <dbReference type="NCBI Taxonomy" id="4577"/>
    <lineage>
        <taxon>Eukaryota</taxon>
        <taxon>Viridiplantae</taxon>
        <taxon>Streptophyta</taxon>
        <taxon>Embryophyta</taxon>
        <taxon>Tracheophyta</taxon>
        <taxon>Spermatophyta</taxon>
        <taxon>Magnoliopsida</taxon>
        <taxon>Liliopsida</taxon>
        <taxon>Poales</taxon>
        <taxon>Poaceae</taxon>
        <taxon>PACMAD clade</taxon>
        <taxon>Panicoideae</taxon>
        <taxon>Andropogonodae</taxon>
        <taxon>Andropogoneae</taxon>
        <taxon>Tripsacinae</taxon>
        <taxon>Zea</taxon>
    </lineage>
</organism>
<name>A0A1D6EER0_MAIZE</name>
<evidence type="ECO:0000313" key="1">
    <source>
        <dbReference type="EMBL" id="ONM18701.1"/>
    </source>
</evidence>
<accession>A0A3L6FW21</accession>
<gene>
    <name evidence="1" type="ORF">ZEAMMB73_Zm00001d004298</name>
</gene>
<dbReference type="PaxDb" id="4577-GRMZM2G000127_P01"/>
<protein>
    <submittedName>
        <fullName evidence="1">Uncharacterized protein</fullName>
    </submittedName>
</protein>
<dbReference type="InParanoid" id="A0A1D6EER0"/>